<accession>A0A1L8WPB1</accession>
<organism evidence="6 7">
    <name type="scientific">Enterococcus ratti</name>
    <dbReference type="NCBI Taxonomy" id="150033"/>
    <lineage>
        <taxon>Bacteria</taxon>
        <taxon>Bacillati</taxon>
        <taxon>Bacillota</taxon>
        <taxon>Bacilli</taxon>
        <taxon>Lactobacillales</taxon>
        <taxon>Enterococcaceae</taxon>
        <taxon>Enterococcus</taxon>
    </lineage>
</organism>
<dbReference type="STRING" id="150033.RV14_GL002146"/>
<dbReference type="OrthoDB" id="9812608at2"/>
<sequence length="178" mass="19184">MKAIGMIEVRGFLGAIGASDAALKAADVQLLNAESIRGGLTTVQLGGDVAAVYAAVDAGVAVAKKLDCLISHHVIPRVAQQTEQILTKAISKKIKKEPKKHVDENQQEAEKAIAKTDLPDQPTDKNERITELQAKRVSELRKEAYQLDVKQLKPSEIKSASKQALINAILAEIKGSDR</sequence>
<feature type="region of interest" description="Disordered" evidence="4">
    <location>
        <begin position="96"/>
        <end position="127"/>
    </location>
</feature>
<dbReference type="SUPFAM" id="SSF143414">
    <property type="entry name" value="CcmK-like"/>
    <property type="match status" value="1"/>
</dbReference>
<dbReference type="PANTHER" id="PTHR33941:SF11">
    <property type="entry name" value="BACTERIAL MICROCOMPARTMENT SHELL PROTEIN PDUJ"/>
    <property type="match status" value="1"/>
</dbReference>
<name>A0A1L8WPB1_9ENTE</name>
<proteinExistence type="inferred from homology"/>
<keyword evidence="7" id="KW-1185">Reference proteome</keyword>
<evidence type="ECO:0000256" key="3">
    <source>
        <dbReference type="PROSITE-ProRule" id="PRU01278"/>
    </source>
</evidence>
<dbReference type="InterPro" id="IPR044872">
    <property type="entry name" value="CcmK/CsoS1_BMC"/>
</dbReference>
<dbReference type="RefSeq" id="WP_071855153.1">
    <property type="nucleotide sequence ID" value="NZ_JXLB01000007.1"/>
</dbReference>
<dbReference type="PANTHER" id="PTHR33941">
    <property type="entry name" value="PROPANEDIOL UTILIZATION PROTEIN PDUA"/>
    <property type="match status" value="1"/>
</dbReference>
<dbReference type="SMART" id="SM00877">
    <property type="entry name" value="BMC"/>
    <property type="match status" value="1"/>
</dbReference>
<dbReference type="InterPro" id="IPR050575">
    <property type="entry name" value="BMC_shell"/>
</dbReference>
<feature type="compositionally biased region" description="Basic and acidic residues" evidence="4">
    <location>
        <begin position="100"/>
        <end position="127"/>
    </location>
</feature>
<evidence type="ECO:0000256" key="2">
    <source>
        <dbReference type="ARBA" id="ARBA00024446"/>
    </source>
</evidence>
<dbReference type="Pfam" id="PF00936">
    <property type="entry name" value="BMC"/>
    <property type="match status" value="1"/>
</dbReference>
<gene>
    <name evidence="6" type="ORF">RV14_GL002146</name>
</gene>
<evidence type="ECO:0000313" key="7">
    <source>
        <dbReference type="Proteomes" id="UP000182152"/>
    </source>
</evidence>
<dbReference type="Gene3D" id="3.30.70.1710">
    <property type="match status" value="1"/>
</dbReference>
<evidence type="ECO:0000313" key="6">
    <source>
        <dbReference type="EMBL" id="OJG82854.1"/>
    </source>
</evidence>
<dbReference type="InterPro" id="IPR000249">
    <property type="entry name" value="BMC_dom"/>
</dbReference>
<dbReference type="CDD" id="cd07045">
    <property type="entry name" value="BMC_CcmK_like"/>
    <property type="match status" value="1"/>
</dbReference>
<dbReference type="Proteomes" id="UP000182152">
    <property type="component" value="Unassembled WGS sequence"/>
</dbReference>
<evidence type="ECO:0000259" key="5">
    <source>
        <dbReference type="PROSITE" id="PS51930"/>
    </source>
</evidence>
<dbReference type="GO" id="GO:0031469">
    <property type="term" value="C:bacterial microcompartment"/>
    <property type="evidence" value="ECO:0007669"/>
    <property type="project" value="UniProtKB-SubCell"/>
</dbReference>
<evidence type="ECO:0000256" key="1">
    <source>
        <dbReference type="ARBA" id="ARBA00024322"/>
    </source>
</evidence>
<reference evidence="6 7" key="1">
    <citation type="submission" date="2014-12" db="EMBL/GenBank/DDBJ databases">
        <title>Draft genome sequences of 29 type strains of Enterococci.</title>
        <authorList>
            <person name="Zhong Z."/>
            <person name="Sun Z."/>
            <person name="Liu W."/>
            <person name="Zhang W."/>
            <person name="Zhang H."/>
        </authorList>
    </citation>
    <scope>NUCLEOTIDE SEQUENCE [LARGE SCALE GENOMIC DNA]</scope>
    <source>
        <strain evidence="6 7">DSM 15687</strain>
    </source>
</reference>
<dbReference type="EMBL" id="JXLB01000007">
    <property type="protein sequence ID" value="OJG82854.1"/>
    <property type="molecule type" value="Genomic_DNA"/>
</dbReference>
<evidence type="ECO:0000256" key="4">
    <source>
        <dbReference type="SAM" id="MobiDB-lite"/>
    </source>
</evidence>
<comment type="caution">
    <text evidence="6">The sequence shown here is derived from an EMBL/GenBank/DDBJ whole genome shotgun (WGS) entry which is preliminary data.</text>
</comment>
<dbReference type="AlphaFoldDB" id="A0A1L8WPB1"/>
<comment type="subcellular location">
    <subcellularLocation>
        <location evidence="1">Bacterial microcompartment</location>
    </subcellularLocation>
</comment>
<keyword evidence="2" id="KW-1283">Bacterial microcompartment</keyword>
<comment type="similarity">
    <text evidence="3">Belongs to the bacterial microcompartments protein family.</text>
</comment>
<dbReference type="PROSITE" id="PS51930">
    <property type="entry name" value="BMC_2"/>
    <property type="match status" value="1"/>
</dbReference>
<feature type="domain" description="BMC" evidence="5">
    <location>
        <begin position="3"/>
        <end position="87"/>
    </location>
</feature>
<protein>
    <recommendedName>
        <fullName evidence="5">BMC domain-containing protein</fullName>
    </recommendedName>
</protein>
<dbReference type="InterPro" id="IPR037233">
    <property type="entry name" value="CcmK-like_sf"/>
</dbReference>